<gene>
    <name evidence="1" type="ORF">RchiOBHm_Chr2g0149151</name>
</gene>
<proteinExistence type="predicted"/>
<dbReference type="Gramene" id="PRQ51857">
    <property type="protein sequence ID" value="PRQ51857"/>
    <property type="gene ID" value="RchiOBHm_Chr2g0149151"/>
</dbReference>
<protein>
    <submittedName>
        <fullName evidence="1">Putative nucleic acid-binding protein</fullName>
    </submittedName>
</protein>
<dbReference type="EMBL" id="PDCK01000040">
    <property type="protein sequence ID" value="PRQ51857.1"/>
    <property type="molecule type" value="Genomic_DNA"/>
</dbReference>
<dbReference type="InterPro" id="IPR012340">
    <property type="entry name" value="NA-bd_OB-fold"/>
</dbReference>
<comment type="caution">
    <text evidence="1">The sequence shown here is derived from an EMBL/GenBank/DDBJ whole genome shotgun (WGS) entry which is preliminary data.</text>
</comment>
<dbReference type="PANTHER" id="PTHR47165:SF4">
    <property type="entry name" value="OS03G0429900 PROTEIN"/>
    <property type="match status" value="1"/>
</dbReference>
<reference evidence="1 2" key="1">
    <citation type="journal article" date="2018" name="Nat. Genet.">
        <title>The Rosa genome provides new insights in the design of modern roses.</title>
        <authorList>
            <person name="Bendahmane M."/>
        </authorList>
    </citation>
    <scope>NUCLEOTIDE SEQUENCE [LARGE SCALE GENOMIC DNA]</scope>
    <source>
        <strain evidence="2">cv. Old Blush</strain>
    </source>
</reference>
<accession>A0A2P6RZK5</accession>
<dbReference type="Proteomes" id="UP000238479">
    <property type="component" value="Chromosome 2"/>
</dbReference>
<dbReference type="AlphaFoldDB" id="A0A2P6RZK5"/>
<name>A0A2P6RZK5_ROSCH</name>
<evidence type="ECO:0000313" key="1">
    <source>
        <dbReference type="EMBL" id="PRQ51857.1"/>
    </source>
</evidence>
<dbReference type="PANTHER" id="PTHR47165">
    <property type="entry name" value="OS03G0429900 PROTEIN"/>
    <property type="match status" value="1"/>
</dbReference>
<dbReference type="SUPFAM" id="SSF50249">
    <property type="entry name" value="Nucleic acid-binding proteins"/>
    <property type="match status" value="1"/>
</dbReference>
<dbReference type="Gene3D" id="2.40.50.140">
    <property type="entry name" value="Nucleic acid-binding proteins"/>
    <property type="match status" value="1"/>
</dbReference>
<keyword evidence="2" id="KW-1185">Reference proteome</keyword>
<sequence length="154" mass="17870">MNDAIHGFIRQGNCELLASNIVQGNIYEISRFFTSYSQPSYKIVPHPAQIHFTGKTIIKHIPELPASIPLHCFYLIDYSLLASRSKNEILSEKKMYKSLCGETLHAQLMLMLLGQHLHLHLRFLQALRLPSIQTKLHIKHREHLLFPESRYQRG</sequence>
<organism evidence="1 2">
    <name type="scientific">Rosa chinensis</name>
    <name type="common">China rose</name>
    <dbReference type="NCBI Taxonomy" id="74649"/>
    <lineage>
        <taxon>Eukaryota</taxon>
        <taxon>Viridiplantae</taxon>
        <taxon>Streptophyta</taxon>
        <taxon>Embryophyta</taxon>
        <taxon>Tracheophyta</taxon>
        <taxon>Spermatophyta</taxon>
        <taxon>Magnoliopsida</taxon>
        <taxon>eudicotyledons</taxon>
        <taxon>Gunneridae</taxon>
        <taxon>Pentapetalae</taxon>
        <taxon>rosids</taxon>
        <taxon>fabids</taxon>
        <taxon>Rosales</taxon>
        <taxon>Rosaceae</taxon>
        <taxon>Rosoideae</taxon>
        <taxon>Rosoideae incertae sedis</taxon>
        <taxon>Rosa</taxon>
    </lineage>
</organism>
<evidence type="ECO:0000313" key="2">
    <source>
        <dbReference type="Proteomes" id="UP000238479"/>
    </source>
</evidence>